<dbReference type="AlphaFoldDB" id="U1X3X0"/>
<feature type="transmembrane region" description="Helical" evidence="1">
    <location>
        <begin position="16"/>
        <end position="38"/>
    </location>
</feature>
<keyword evidence="1" id="KW-1133">Transmembrane helix</keyword>
<keyword evidence="1" id="KW-0812">Transmembrane</keyword>
<keyword evidence="3" id="KW-1185">Reference proteome</keyword>
<evidence type="ECO:0000313" key="2">
    <source>
        <dbReference type="EMBL" id="ERI09675.1"/>
    </source>
</evidence>
<organism evidence="2 3">
    <name type="scientific">Aneurinibacillus aneurinilyticus ATCC 12856</name>
    <dbReference type="NCBI Taxonomy" id="649747"/>
    <lineage>
        <taxon>Bacteria</taxon>
        <taxon>Bacillati</taxon>
        <taxon>Bacillota</taxon>
        <taxon>Bacilli</taxon>
        <taxon>Bacillales</taxon>
        <taxon>Paenibacillaceae</taxon>
        <taxon>Aneurinibacillus group</taxon>
        <taxon>Aneurinibacillus</taxon>
    </lineage>
</organism>
<name>U1X3X0_ANEAE</name>
<protein>
    <submittedName>
        <fullName evidence="2">Uncharacterized protein</fullName>
    </submittedName>
</protein>
<comment type="caution">
    <text evidence="2">The sequence shown here is derived from an EMBL/GenBank/DDBJ whole genome shotgun (WGS) entry which is preliminary data.</text>
</comment>
<reference evidence="2 3" key="1">
    <citation type="submission" date="2013-08" db="EMBL/GenBank/DDBJ databases">
        <authorList>
            <person name="Weinstock G."/>
            <person name="Sodergren E."/>
            <person name="Wylie T."/>
            <person name="Fulton L."/>
            <person name="Fulton R."/>
            <person name="Fronick C."/>
            <person name="O'Laughlin M."/>
            <person name="Godfrey J."/>
            <person name="Miner T."/>
            <person name="Herter B."/>
            <person name="Appelbaum E."/>
            <person name="Cordes M."/>
            <person name="Lek S."/>
            <person name="Wollam A."/>
            <person name="Pepin K.H."/>
            <person name="Palsikar V.B."/>
            <person name="Mitreva M."/>
            <person name="Wilson R.K."/>
        </authorList>
    </citation>
    <scope>NUCLEOTIDE SEQUENCE [LARGE SCALE GENOMIC DNA]</scope>
    <source>
        <strain evidence="2 3">ATCC 12856</strain>
    </source>
</reference>
<keyword evidence="1" id="KW-0472">Membrane</keyword>
<evidence type="ECO:0000256" key="1">
    <source>
        <dbReference type="SAM" id="Phobius"/>
    </source>
</evidence>
<dbReference type="Proteomes" id="UP000016511">
    <property type="component" value="Unassembled WGS sequence"/>
</dbReference>
<sequence length="51" mass="6204">MITIFYINGVSQDRIILSWLTLVSMCQLDELYGIFYAYRDRKYKEKKEGYK</sequence>
<dbReference type="STRING" id="649747.HMPREF0083_02246"/>
<gene>
    <name evidence="2" type="ORF">HMPREF0083_02246</name>
</gene>
<evidence type="ECO:0000313" key="3">
    <source>
        <dbReference type="Proteomes" id="UP000016511"/>
    </source>
</evidence>
<accession>U1X3X0</accession>
<proteinExistence type="predicted"/>
<dbReference type="HOGENOM" id="CLU_3094971_0_0_9"/>
<dbReference type="EMBL" id="AWSJ01000141">
    <property type="protein sequence ID" value="ERI09675.1"/>
    <property type="molecule type" value="Genomic_DNA"/>
</dbReference>